<dbReference type="InterPro" id="IPR009659">
    <property type="entry name" value="DUF1249"/>
</dbReference>
<feature type="non-terminal residue" evidence="1">
    <location>
        <position position="1"/>
    </location>
</feature>
<proteinExistence type="predicted"/>
<gene>
    <name evidence="1" type="ORF">HQ497_15075</name>
</gene>
<evidence type="ECO:0000313" key="2">
    <source>
        <dbReference type="Proteomes" id="UP000754644"/>
    </source>
</evidence>
<organism evidence="1 2">
    <name type="scientific">SAR86 cluster bacterium</name>
    <dbReference type="NCBI Taxonomy" id="2030880"/>
    <lineage>
        <taxon>Bacteria</taxon>
        <taxon>Pseudomonadati</taxon>
        <taxon>Pseudomonadota</taxon>
        <taxon>Gammaproteobacteria</taxon>
        <taxon>SAR86 cluster</taxon>
    </lineage>
</organism>
<comment type="caution">
    <text evidence="1">The sequence shown here is derived from an EMBL/GenBank/DDBJ whole genome shotgun (WGS) entry which is preliminary data.</text>
</comment>
<accession>A0A972VYJ3</accession>
<reference evidence="1" key="1">
    <citation type="submission" date="2020-05" db="EMBL/GenBank/DDBJ databases">
        <title>Sulfur intermediates as new biogeochemical hubs in an aquatic model microbial ecosystem.</title>
        <authorList>
            <person name="Vigneron A."/>
        </authorList>
    </citation>
    <scope>NUCLEOTIDE SEQUENCE</scope>
    <source>
        <strain evidence="1">Bin.250</strain>
    </source>
</reference>
<dbReference type="AlphaFoldDB" id="A0A972VYJ3"/>
<evidence type="ECO:0000313" key="1">
    <source>
        <dbReference type="EMBL" id="NQV66679.1"/>
    </source>
</evidence>
<dbReference type="Proteomes" id="UP000754644">
    <property type="component" value="Unassembled WGS sequence"/>
</dbReference>
<dbReference type="EMBL" id="JABMOJ010000560">
    <property type="protein sequence ID" value="NQV66679.1"/>
    <property type="molecule type" value="Genomic_DNA"/>
</dbReference>
<sequence>PDMFQPDEKSQINRFFGELLSFCIEHGHSLEPVFLDRGDTPE</sequence>
<protein>
    <submittedName>
        <fullName evidence="1">DUF1249 domain-containing protein</fullName>
    </submittedName>
</protein>
<dbReference type="Pfam" id="PF06853">
    <property type="entry name" value="DUF1249"/>
    <property type="match status" value="1"/>
</dbReference>
<name>A0A972VYJ3_9GAMM</name>